<evidence type="ECO:0000313" key="2">
    <source>
        <dbReference type="EMBL" id="OLP94415.1"/>
    </source>
</evidence>
<dbReference type="Proteomes" id="UP000186817">
    <property type="component" value="Unassembled WGS sequence"/>
</dbReference>
<accession>A0A1Q9DGX8</accession>
<protein>
    <submittedName>
        <fullName evidence="2">Uncharacterized protein</fullName>
    </submittedName>
</protein>
<evidence type="ECO:0000256" key="1">
    <source>
        <dbReference type="SAM" id="MobiDB-lite"/>
    </source>
</evidence>
<proteinExistence type="predicted"/>
<dbReference type="OrthoDB" id="10440832at2759"/>
<reference evidence="2 3" key="1">
    <citation type="submission" date="2016-02" db="EMBL/GenBank/DDBJ databases">
        <title>Genome analysis of coral dinoflagellate symbionts highlights evolutionary adaptations to a symbiotic lifestyle.</title>
        <authorList>
            <person name="Aranda M."/>
            <person name="Li Y."/>
            <person name="Liew Y.J."/>
            <person name="Baumgarten S."/>
            <person name="Simakov O."/>
            <person name="Wilson M."/>
            <person name="Piel J."/>
            <person name="Ashoor H."/>
            <person name="Bougouffa S."/>
            <person name="Bajic V.B."/>
            <person name="Ryu T."/>
            <person name="Ravasi T."/>
            <person name="Bayer T."/>
            <person name="Micklem G."/>
            <person name="Kim H."/>
            <person name="Bhak J."/>
            <person name="Lajeunesse T.C."/>
            <person name="Voolstra C.R."/>
        </authorList>
    </citation>
    <scope>NUCLEOTIDE SEQUENCE [LARGE SCALE GENOMIC DNA]</scope>
    <source>
        <strain evidence="2 3">CCMP2467</strain>
    </source>
</reference>
<organism evidence="2 3">
    <name type="scientific">Symbiodinium microadriaticum</name>
    <name type="common">Dinoflagellate</name>
    <name type="synonym">Zooxanthella microadriatica</name>
    <dbReference type="NCBI Taxonomy" id="2951"/>
    <lineage>
        <taxon>Eukaryota</taxon>
        <taxon>Sar</taxon>
        <taxon>Alveolata</taxon>
        <taxon>Dinophyceae</taxon>
        <taxon>Suessiales</taxon>
        <taxon>Symbiodiniaceae</taxon>
        <taxon>Symbiodinium</taxon>
    </lineage>
</organism>
<evidence type="ECO:0000313" key="3">
    <source>
        <dbReference type="Proteomes" id="UP000186817"/>
    </source>
</evidence>
<sequence>MTEPKVWEIPFPPDVYATALEEFLLLEALRGLLGEEASKRVPPAIGLAPVNDIVQCACALLDEAERIVFMAYYEQLALHRRRALDTFMPEPAPVLTNVLSRAEALARYFLMDGQSPIWTAARQVVAELEWCQDKHSIAPKQGGSVLLGAYSCGPFAGNLDRPQYWSTIAVNMDPRMLAKGAGRQMVIATSLQATPAPIVTTAAAADTAATATTAVSPHAWITAMPQAGSAHSATVDSAGIQRDESLATQGPARDSPGRSSSTGELATSSGSQTIPTPSTQGSQVVFLNDLDDEPMWPASDHAGPVTAESHDTVAEVDGATSEADLDLFGILSSLSGWLHGAHQFCSDGRKRCVRLYVMFFEEKRSSSHKDPQMQDAATELPGYACLSSIIGADR</sequence>
<gene>
    <name evidence="2" type="ORF">AK812_SmicGene23572</name>
</gene>
<comment type="caution">
    <text evidence="2">The sequence shown here is derived from an EMBL/GenBank/DDBJ whole genome shotgun (WGS) entry which is preliminary data.</text>
</comment>
<feature type="region of interest" description="Disordered" evidence="1">
    <location>
        <begin position="247"/>
        <end position="280"/>
    </location>
</feature>
<dbReference type="AlphaFoldDB" id="A0A1Q9DGX8"/>
<feature type="compositionally biased region" description="Polar residues" evidence="1">
    <location>
        <begin position="257"/>
        <end position="280"/>
    </location>
</feature>
<name>A0A1Q9DGX8_SYMMI</name>
<dbReference type="EMBL" id="LSRX01000543">
    <property type="protein sequence ID" value="OLP94415.1"/>
    <property type="molecule type" value="Genomic_DNA"/>
</dbReference>
<keyword evidence="3" id="KW-1185">Reference proteome</keyword>